<gene>
    <name evidence="3" type="ORF">Pmani_019222</name>
</gene>
<feature type="region of interest" description="Disordered" evidence="1">
    <location>
        <begin position="1012"/>
        <end position="1048"/>
    </location>
</feature>
<feature type="region of interest" description="Disordered" evidence="1">
    <location>
        <begin position="1505"/>
        <end position="1590"/>
    </location>
</feature>
<feature type="compositionally biased region" description="Acidic residues" evidence="1">
    <location>
        <begin position="1126"/>
        <end position="1139"/>
    </location>
</feature>
<feature type="compositionally biased region" description="Basic and acidic residues" evidence="1">
    <location>
        <begin position="1330"/>
        <end position="1344"/>
    </location>
</feature>
<name>A0AAE1PL42_9EUCA</name>
<feature type="region of interest" description="Disordered" evidence="1">
    <location>
        <begin position="950"/>
        <end position="969"/>
    </location>
</feature>
<proteinExistence type="predicted"/>
<feature type="region of interest" description="Disordered" evidence="1">
    <location>
        <begin position="1473"/>
        <end position="1493"/>
    </location>
</feature>
<feature type="region of interest" description="Disordered" evidence="1">
    <location>
        <begin position="436"/>
        <end position="478"/>
    </location>
</feature>
<feature type="compositionally biased region" description="Polar residues" evidence="1">
    <location>
        <begin position="1012"/>
        <end position="1026"/>
    </location>
</feature>
<protein>
    <submittedName>
        <fullName evidence="3">Uncharacterized protein</fullName>
    </submittedName>
</protein>
<evidence type="ECO:0000256" key="1">
    <source>
        <dbReference type="SAM" id="MobiDB-lite"/>
    </source>
</evidence>
<feature type="region of interest" description="Disordered" evidence="1">
    <location>
        <begin position="24"/>
        <end position="50"/>
    </location>
</feature>
<feature type="compositionally biased region" description="Polar residues" evidence="1">
    <location>
        <begin position="1538"/>
        <end position="1562"/>
    </location>
</feature>
<dbReference type="EMBL" id="JAWZYT010001796">
    <property type="protein sequence ID" value="KAK4309117.1"/>
    <property type="molecule type" value="Genomic_DNA"/>
</dbReference>
<feature type="compositionally biased region" description="Polar residues" evidence="1">
    <location>
        <begin position="1676"/>
        <end position="1692"/>
    </location>
</feature>
<feature type="region of interest" description="Disordered" evidence="1">
    <location>
        <begin position="1417"/>
        <end position="1436"/>
    </location>
</feature>
<feature type="compositionally biased region" description="Polar residues" evidence="1">
    <location>
        <begin position="1104"/>
        <end position="1121"/>
    </location>
</feature>
<accession>A0AAE1PL42</accession>
<keyword evidence="2" id="KW-0732">Signal</keyword>
<evidence type="ECO:0000313" key="3">
    <source>
        <dbReference type="EMBL" id="KAK4309117.1"/>
    </source>
</evidence>
<feature type="region of interest" description="Disordered" evidence="1">
    <location>
        <begin position="212"/>
        <end position="235"/>
    </location>
</feature>
<feature type="compositionally biased region" description="Basic residues" evidence="1">
    <location>
        <begin position="213"/>
        <end position="222"/>
    </location>
</feature>
<evidence type="ECO:0000313" key="4">
    <source>
        <dbReference type="Proteomes" id="UP001292094"/>
    </source>
</evidence>
<feature type="compositionally biased region" description="Polar residues" evidence="1">
    <location>
        <begin position="1573"/>
        <end position="1587"/>
    </location>
</feature>
<feature type="region of interest" description="Disordered" evidence="1">
    <location>
        <begin position="1176"/>
        <end position="1205"/>
    </location>
</feature>
<feature type="compositionally biased region" description="Basic and acidic residues" evidence="1">
    <location>
        <begin position="443"/>
        <end position="465"/>
    </location>
</feature>
<feature type="compositionally biased region" description="Polar residues" evidence="1">
    <location>
        <begin position="1505"/>
        <end position="1528"/>
    </location>
</feature>
<feature type="compositionally biased region" description="Basic and acidic residues" evidence="1">
    <location>
        <begin position="1367"/>
        <end position="1377"/>
    </location>
</feature>
<feature type="region of interest" description="Disordered" evidence="1">
    <location>
        <begin position="1674"/>
        <end position="1695"/>
    </location>
</feature>
<evidence type="ECO:0000256" key="2">
    <source>
        <dbReference type="SAM" id="SignalP"/>
    </source>
</evidence>
<organism evidence="3 4">
    <name type="scientific">Petrolisthes manimaculis</name>
    <dbReference type="NCBI Taxonomy" id="1843537"/>
    <lineage>
        <taxon>Eukaryota</taxon>
        <taxon>Metazoa</taxon>
        <taxon>Ecdysozoa</taxon>
        <taxon>Arthropoda</taxon>
        <taxon>Crustacea</taxon>
        <taxon>Multicrustacea</taxon>
        <taxon>Malacostraca</taxon>
        <taxon>Eumalacostraca</taxon>
        <taxon>Eucarida</taxon>
        <taxon>Decapoda</taxon>
        <taxon>Pleocyemata</taxon>
        <taxon>Anomura</taxon>
        <taxon>Galatheoidea</taxon>
        <taxon>Porcellanidae</taxon>
        <taxon>Petrolisthes</taxon>
    </lineage>
</organism>
<keyword evidence="4" id="KW-1185">Reference proteome</keyword>
<feature type="region of interest" description="Disordered" evidence="1">
    <location>
        <begin position="1330"/>
        <end position="1381"/>
    </location>
</feature>
<feature type="region of interest" description="Disordered" evidence="1">
    <location>
        <begin position="1104"/>
        <end position="1142"/>
    </location>
</feature>
<sequence>MAASWSLVAAVCGMLLLTSSLTHAGSSPQEDAAITHQPTYDDDNTGQPHHNLSEVMEEQQLHSGGQAQPLVTSEWVGRHELYPGKFGTPVNSPRWLGGSHTIPRTPGERPDISAGPGRPHDIPNGSQGPRNGPLDLEGTRISAGGPKRRLPPFTHPGGPTRSLTDTDVVLYEKRYPDHVSRSEAQWWHDPKKEIWFDPKYAKNHRWGDEPAKYKAKHRRPSHHTLPNGPGGSWRRNGNSANYFPWSKSPSSSIYNHFFNSNRRTDSRYPFAGMSPLAWRASRKMSGSGTTGSSPSVVSPEPVSSAVGFMSLFASTLTVLYMASSLMESNKKKSSSFIEDITDSFWDLHNKMFGSDATLDERQFQGIIATQRSLHHDDMNQAVDIVSAVEQNGTFPVVQERLVQREPSHIEIKTELTPIFDALSSDSNFTVNHAIQNITTPEMQHNETSRSDHSRTKRSLERELSKGNDIPPSRSRDLTVTGRQFDPISQIAISAGMVLGAYIGYSYLNNPSAQNKKTNVGKEYEFRKESQKNEREAVLDDLKLPDLSTDNFSSFDKVLMDMNSNLHDTLDISVSRPIEVFQTNDNRRDDSTGYLTKILESFQPHSNLQSNVDQPGEPPPLVPLPDLSYLDHFIGSTTRAPPTTTTTTTTTIPSYIPKSTLPVYNMWDYDKSDKNRIMFTSTPVPGRSKLPLPEISSLSQVTPFTNFDQDLKNRVVFTSTPVPGRSKLPRLPDISSSQVTPFTNFDQDLKEPQNLYSLVQGKPDRSLYLAALGPQEITTTWDSNLRSTTMPSLYQNVLAGKGNINEFVKPALQFSVTEIPKSRISEVPTTERHPALEPPGLGIRLSTTTPLYPHLFSPDTLSLTKAPNYIPTPGTPPHHNPLRLTHQETQYMAHHTTPASIKPLASYNNDRVRPHSTVGNIVPYVSDKRDTVKWERINTSPGYTYEFQETPSTSSWAERQQDHSISSNPLLTSFSTTQFSVPGYKPPETSQSLTLPGKQYSPSYHINTNYKQTHYLNPNNEPVQNSAPPRHGFAERHSTTQAPPSAMDKGSDLIQFSELQTAYLTSPESNQYHRKSQPFTTTTTTTSMPFSQHHNMHDNLKHYSNQVSESPSHIQSSPFHQSHYTDEDISNYDDDNDDNNDDRVDDYFTNFNPSDLLDKETFTTLLELAKREWQHLQSPHSHHLDHLDHHHHHQSVTPTDDQLPVSSGGILSNLPGNPDSYPTVARLPPDMSMTDTQRYSGVPPYEENSRPQQQYLFTSQVPRHSDMHPEFDVLLKEMLEGVNTIPADEKVTLPQYLDRYISNRKLESKDEKIEGFKQNLELLLRLITQKSSKEEVSDTLSDKQRVSSNRFNHRSDNEALQRNQTHNNDNEHETKDVGDFGTLSDIQFKPQHKAPQVRNSGNKVQNNYSYMNRHHNEKQHTGTATHGPKYHTAQSINRRRQTTPVGGLVTWTSVSEGAWRDHSEAARRTATLNNRNKANLFHQGGTFGPSRSSLISSNGYHNKISNYSVSNGRTPDQERQPSWSVSGSIISEKPEGKLTYSSSSHRRTQQQPFTRFSSLNSRPKQLRVLDGQGDHSSGNEASNSNFSYRRNGRHGHIQILTKSKDPTFYPFQDMKKKSSNLVTKTSNDLQTVNSKIETHANKPALSYASGYAKTSANFHNLSEISPMKHYVPEKTELNNGNDRQSSTTDSTIIHPTRPPATFVTFTQVPTPSHFTLPIFLPKREKIIDEPQLYGTTVSTPIPVTSTSISETSENKLSSFTNSGSFPAVHSYTASSVQKFPLQKYQGPSRNVSPASIPAPKIITFSTSNLASPQSSLTSSPTVASTNLMSKFLCRNAEHHDACVVCMEEVGHRPECVLRRP</sequence>
<dbReference type="Proteomes" id="UP001292094">
    <property type="component" value="Unassembled WGS sequence"/>
</dbReference>
<comment type="caution">
    <text evidence="3">The sequence shown here is derived from an EMBL/GenBank/DDBJ whole genome shotgun (WGS) entry which is preliminary data.</text>
</comment>
<feature type="chain" id="PRO_5042096838" evidence="2">
    <location>
        <begin position="25"/>
        <end position="1859"/>
    </location>
</feature>
<feature type="signal peptide" evidence="2">
    <location>
        <begin position="1"/>
        <end position="24"/>
    </location>
</feature>
<feature type="region of interest" description="Disordered" evidence="1">
    <location>
        <begin position="86"/>
        <end position="163"/>
    </location>
</feature>
<reference evidence="3" key="1">
    <citation type="submission" date="2023-11" db="EMBL/GenBank/DDBJ databases">
        <title>Genome assemblies of two species of porcelain crab, Petrolisthes cinctipes and Petrolisthes manimaculis (Anomura: Porcellanidae).</title>
        <authorList>
            <person name="Angst P."/>
        </authorList>
    </citation>
    <scope>NUCLEOTIDE SEQUENCE</scope>
    <source>
        <strain evidence="3">PB745_02</strain>
        <tissue evidence="3">Gill</tissue>
    </source>
</reference>